<reference evidence="1 2" key="1">
    <citation type="submission" date="2021-01" db="EMBL/GenBank/DDBJ databases">
        <title>Evidence that Capnocytophaga endodontalis is a later homotypic synonym for Capnocytophaga genospecies AHN8471, and request for opinion on proposed recognition of strain AHN8471 as type strain of the species.</title>
        <authorList>
            <person name="Nicholson A.C."/>
            <person name="Hopper C.L."/>
            <person name="Gulvik C.A."/>
            <person name="Mcquiston J.R."/>
            <person name="Lau E.F."/>
        </authorList>
    </citation>
    <scope>NUCLEOTIDE SEQUENCE [LARGE SCALE GENOMIC DNA]</scope>
    <source>
        <strain evidence="1 2">AHN9576</strain>
    </source>
</reference>
<dbReference type="EMBL" id="JAEUAH010000002">
    <property type="protein sequence ID" value="MBM0649650.1"/>
    <property type="molecule type" value="Genomic_DNA"/>
</dbReference>
<accession>A0ABS1YTC6</accession>
<keyword evidence="2" id="KW-1185">Reference proteome</keyword>
<sequence>MNKQELLKCLKEALTHLSEIEKHTESHNEIMKKLYLQIPPELSEDKEIESLLKELDNRNEEVAISWSMYLFKG</sequence>
<dbReference type="Proteomes" id="UP000603506">
    <property type="component" value="Unassembled WGS sequence"/>
</dbReference>
<evidence type="ECO:0000313" key="2">
    <source>
        <dbReference type="Proteomes" id="UP000603506"/>
    </source>
</evidence>
<evidence type="ECO:0000313" key="1">
    <source>
        <dbReference type="EMBL" id="MBM0649650.1"/>
    </source>
</evidence>
<proteinExistence type="predicted"/>
<gene>
    <name evidence="1" type="ORF">JNB19_02570</name>
</gene>
<comment type="caution">
    <text evidence="1">The sequence shown here is derived from an EMBL/GenBank/DDBJ whole genome shotgun (WGS) entry which is preliminary data.</text>
</comment>
<organism evidence="1 2">
    <name type="scientific">Capnocytophaga genosp. AHN8471</name>
    <dbReference type="NCBI Taxonomy" id="327574"/>
    <lineage>
        <taxon>Bacteria</taxon>
        <taxon>Pseudomonadati</taxon>
        <taxon>Bacteroidota</taxon>
        <taxon>Flavobacteriia</taxon>
        <taxon>Flavobacteriales</taxon>
        <taxon>Flavobacteriaceae</taxon>
        <taxon>Capnocytophaga</taxon>
    </lineage>
</organism>
<name>A0ABS1YTC6_9FLAO</name>
<dbReference type="RefSeq" id="WP_203094402.1">
    <property type="nucleotide sequence ID" value="NZ_JAESPH010000022.1"/>
</dbReference>
<protein>
    <submittedName>
        <fullName evidence="1">Uncharacterized protein</fullName>
    </submittedName>
</protein>